<dbReference type="SMART" id="SM00061">
    <property type="entry name" value="MATH"/>
    <property type="match status" value="1"/>
</dbReference>
<evidence type="ECO:0000259" key="3">
    <source>
        <dbReference type="PROSITE" id="PS50144"/>
    </source>
</evidence>
<name>A0A9W8BHQ1_9FUNG</name>
<accession>A0A9W8BHQ1</accession>
<dbReference type="InterPro" id="IPR008974">
    <property type="entry name" value="TRAF-like"/>
</dbReference>
<dbReference type="PROSITE" id="PS50144">
    <property type="entry name" value="MATH"/>
    <property type="match status" value="1"/>
</dbReference>
<dbReference type="Gene3D" id="2.60.210.10">
    <property type="entry name" value="Apoptosis, Tumor Necrosis Factor Receptor Associated Protein 2, Chain A"/>
    <property type="match status" value="1"/>
</dbReference>
<feature type="region of interest" description="Disordered" evidence="2">
    <location>
        <begin position="241"/>
        <end position="276"/>
    </location>
</feature>
<evidence type="ECO:0000256" key="1">
    <source>
        <dbReference type="ARBA" id="ARBA00023054"/>
    </source>
</evidence>
<gene>
    <name evidence="4" type="primary">UBP15_1</name>
    <name evidence="4" type="ORF">H4R26_001851</name>
</gene>
<keyword evidence="4" id="KW-0645">Protease</keyword>
<dbReference type="Proteomes" id="UP001150907">
    <property type="component" value="Unassembled WGS sequence"/>
</dbReference>
<keyword evidence="5" id="KW-1185">Reference proteome</keyword>
<dbReference type="EC" id="3.4.19.12" evidence="4"/>
<feature type="compositionally biased region" description="Low complexity" evidence="2">
    <location>
        <begin position="123"/>
        <end position="135"/>
    </location>
</feature>
<evidence type="ECO:0000256" key="2">
    <source>
        <dbReference type="SAM" id="MobiDB-lite"/>
    </source>
</evidence>
<keyword evidence="4" id="KW-0378">Hydrolase</keyword>
<dbReference type="Pfam" id="PF22486">
    <property type="entry name" value="MATH_2"/>
    <property type="match status" value="1"/>
</dbReference>
<dbReference type="SUPFAM" id="SSF49599">
    <property type="entry name" value="TRAF domain-like"/>
    <property type="match status" value="1"/>
</dbReference>
<dbReference type="GO" id="GO:0006508">
    <property type="term" value="P:proteolysis"/>
    <property type="evidence" value="ECO:0007669"/>
    <property type="project" value="UniProtKB-KW"/>
</dbReference>
<proteinExistence type="predicted"/>
<dbReference type="GO" id="GO:0004843">
    <property type="term" value="F:cysteine-type deubiquitinase activity"/>
    <property type="evidence" value="ECO:0007669"/>
    <property type="project" value="UniProtKB-EC"/>
</dbReference>
<dbReference type="EMBL" id="JANBQF010000092">
    <property type="protein sequence ID" value="KAJ2005631.1"/>
    <property type="molecule type" value="Genomic_DNA"/>
</dbReference>
<dbReference type="OrthoDB" id="289038at2759"/>
<dbReference type="PANTHER" id="PTHR46236">
    <property type="entry name" value="TRAF-LIKE SUPERFAMILY PROTEIN"/>
    <property type="match status" value="1"/>
</dbReference>
<comment type="caution">
    <text evidence="4">The sequence shown here is derived from an EMBL/GenBank/DDBJ whole genome shotgun (WGS) entry which is preliminary data.</text>
</comment>
<dbReference type="PANTHER" id="PTHR46236:SF35">
    <property type="entry name" value="MATH DOMAIN-CONTAINING PROTEIN"/>
    <property type="match status" value="1"/>
</dbReference>
<feature type="region of interest" description="Disordered" evidence="2">
    <location>
        <begin position="123"/>
        <end position="162"/>
    </location>
</feature>
<keyword evidence="1" id="KW-0175">Coiled coil</keyword>
<evidence type="ECO:0000313" key="4">
    <source>
        <dbReference type="EMBL" id="KAJ2005631.1"/>
    </source>
</evidence>
<feature type="domain" description="MATH" evidence="3">
    <location>
        <begin position="325"/>
        <end position="454"/>
    </location>
</feature>
<organism evidence="4 5">
    <name type="scientific">Coemansia thaxteri</name>
    <dbReference type="NCBI Taxonomy" id="2663907"/>
    <lineage>
        <taxon>Eukaryota</taxon>
        <taxon>Fungi</taxon>
        <taxon>Fungi incertae sedis</taxon>
        <taxon>Zoopagomycota</taxon>
        <taxon>Kickxellomycotina</taxon>
        <taxon>Kickxellomycetes</taxon>
        <taxon>Kickxellales</taxon>
        <taxon>Kickxellaceae</taxon>
        <taxon>Coemansia</taxon>
    </lineage>
</organism>
<protein>
    <submittedName>
        <fullName evidence="4">Ubiquitin-specific protease ubp15</fullName>
        <ecNumber evidence="4">3.4.19.12</ecNumber>
    </submittedName>
</protein>
<evidence type="ECO:0000313" key="5">
    <source>
        <dbReference type="Proteomes" id="UP001150907"/>
    </source>
</evidence>
<reference evidence="4" key="1">
    <citation type="submission" date="2022-07" db="EMBL/GenBank/DDBJ databases">
        <title>Phylogenomic reconstructions and comparative analyses of Kickxellomycotina fungi.</title>
        <authorList>
            <person name="Reynolds N.K."/>
            <person name="Stajich J.E."/>
            <person name="Barry K."/>
            <person name="Grigoriev I.V."/>
            <person name="Crous P."/>
            <person name="Smith M.E."/>
        </authorList>
    </citation>
    <scope>NUCLEOTIDE SEQUENCE</scope>
    <source>
        <strain evidence="4">IMI 214461</strain>
    </source>
</reference>
<dbReference type="AlphaFoldDB" id="A0A9W8BHQ1"/>
<dbReference type="InterPro" id="IPR050804">
    <property type="entry name" value="MCC"/>
</dbReference>
<dbReference type="InterPro" id="IPR002083">
    <property type="entry name" value="MATH/TRAF_dom"/>
</dbReference>
<sequence length="462" mass="49214">MSSGTETPLATASTQAGGKTAPETVVGSPDPVYRIYLSPPPPAPMQPGLATAGAVGYPQQQAMYQSPLGLLPYNPYMPLSPPSMGGVSAFAQPAYYAHQPMFYPQQAYGMPAVAGVQPRVSTLSTLSSSNGSASSHGPAAEGARFGGAHSHHQQPQEAGEHDVARARTPLVNEAGAAMGGFGADQDGQYIEIKFPTFGQVQMQQMLQQLHIHQQAQMAQAATTAVCSPCGIHQPQPVAAVPPPVAVDSPPLGPKQQQSLPLSIPQQQQQQQQLPTPVSTTPAAVSAAAAISAAAAAEKIGLGTSVSIYDAETFASTHMEDIVFDNKAFFWKIANWDKLERRATSDVFRCGGHIWRILLRPFGSSHKGVLSLFLECLGTSDASDDWRCTCRFVLAIANPHDPTHNTHGSAYHCFHRNNPNWGFTRFMKLADLRTASAPGVRPYIEDGACTISAYLHVIKEPSQ</sequence>
<feature type="compositionally biased region" description="Polar residues" evidence="2">
    <location>
        <begin position="1"/>
        <end position="17"/>
    </location>
</feature>
<feature type="region of interest" description="Disordered" evidence="2">
    <location>
        <begin position="1"/>
        <end position="30"/>
    </location>
</feature>
<feature type="compositionally biased region" description="Low complexity" evidence="2">
    <location>
        <begin position="245"/>
        <end position="276"/>
    </location>
</feature>